<dbReference type="EMBL" id="DF820457">
    <property type="protein sequence ID" value="GAK51568.1"/>
    <property type="molecule type" value="Genomic_DNA"/>
</dbReference>
<feature type="domain" description="HD-GYP" evidence="3">
    <location>
        <begin position="146"/>
        <end position="356"/>
    </location>
</feature>
<dbReference type="InterPro" id="IPR003607">
    <property type="entry name" value="HD/PDEase_dom"/>
</dbReference>
<organism evidence="4">
    <name type="scientific">Candidatus Moduliflexus flocculans</name>
    <dbReference type="NCBI Taxonomy" id="1499966"/>
    <lineage>
        <taxon>Bacteria</taxon>
        <taxon>Candidatus Moduliflexota</taxon>
        <taxon>Candidatus Moduliflexia</taxon>
        <taxon>Candidatus Moduliflexales</taxon>
        <taxon>Candidatus Moduliflexaceae</taxon>
    </lineage>
</organism>
<keyword evidence="1" id="KW-0597">Phosphoprotein</keyword>
<sequence>MQEEMKRMRATILAIDDTEVNLELITAILNDEHQVLRASDGERGLVLARSMTPDLILLDVMMPGMSGYDVCAELKKHPETAMIPVIFITALSSEMNESRGFELGAVDYITKPFKPVIVKNRVRTHLELKRHRDHLEELVRERTRELVLTQEVVFESLATLAEYRDPETGGHIHRTQRYIRVLAEKLRRNYRFQAYLDDTTIDLLFKSAPLHDIGKVGVPDRILLKPGKLTDDEFEEMKKHTVYGRDAILTAERKMGSSSFLRIAAEIAYSHHEKWDGSGYPEALKGDDIPIAGRLMALVDVYDALISKRIYKPPFPHEKAVTMIREQQGRHFDPDVIEAFTALESEFQNIAFNYADFDEEREMWRRKE</sequence>
<gene>
    <name evidence="4" type="ORF">U14_02813</name>
</gene>
<dbReference type="Gene3D" id="1.10.3210.10">
    <property type="entry name" value="Hypothetical protein af1432"/>
    <property type="match status" value="1"/>
</dbReference>
<proteinExistence type="predicted"/>
<dbReference type="GO" id="GO:0000160">
    <property type="term" value="P:phosphorelay signal transduction system"/>
    <property type="evidence" value="ECO:0007669"/>
    <property type="project" value="InterPro"/>
</dbReference>
<protein>
    <submittedName>
        <fullName evidence="4">Response regulator receiver protein</fullName>
    </submittedName>
</protein>
<dbReference type="InterPro" id="IPR001789">
    <property type="entry name" value="Sig_transdc_resp-reg_receiver"/>
</dbReference>
<dbReference type="HOGENOM" id="CLU_000445_92_10_0"/>
<dbReference type="PANTHER" id="PTHR45228:SF5">
    <property type="entry name" value="CYCLIC DI-GMP PHOSPHODIESTERASE VC_1348-RELATED"/>
    <property type="match status" value="1"/>
</dbReference>
<dbReference type="Pfam" id="PF13487">
    <property type="entry name" value="HD_5"/>
    <property type="match status" value="1"/>
</dbReference>
<dbReference type="SMART" id="SM00448">
    <property type="entry name" value="REC"/>
    <property type="match status" value="1"/>
</dbReference>
<feature type="domain" description="Response regulatory" evidence="2">
    <location>
        <begin position="11"/>
        <end position="126"/>
    </location>
</feature>
<evidence type="ECO:0000256" key="1">
    <source>
        <dbReference type="PROSITE-ProRule" id="PRU00169"/>
    </source>
</evidence>
<name>A0A081BMF2_9BACT</name>
<keyword evidence="5" id="KW-1185">Reference proteome</keyword>
<evidence type="ECO:0000313" key="4">
    <source>
        <dbReference type="EMBL" id="GAK51568.1"/>
    </source>
</evidence>
<feature type="modified residue" description="4-aspartylphosphate" evidence="1">
    <location>
        <position position="59"/>
    </location>
</feature>
<dbReference type="PANTHER" id="PTHR45228">
    <property type="entry name" value="CYCLIC DI-GMP PHOSPHODIESTERASE TM_0186-RELATED"/>
    <property type="match status" value="1"/>
</dbReference>
<dbReference type="Gene3D" id="3.40.50.2300">
    <property type="match status" value="1"/>
</dbReference>
<evidence type="ECO:0000313" key="5">
    <source>
        <dbReference type="Proteomes" id="UP000030700"/>
    </source>
</evidence>
<accession>A0A081BMF2</accession>
<dbReference type="PROSITE" id="PS50110">
    <property type="entry name" value="RESPONSE_REGULATORY"/>
    <property type="match status" value="1"/>
</dbReference>
<dbReference type="InterPro" id="IPR052020">
    <property type="entry name" value="Cyclic_di-GMP/3'3'-cGAMP_PDE"/>
</dbReference>
<dbReference type="InterPro" id="IPR011006">
    <property type="entry name" value="CheY-like_superfamily"/>
</dbReference>
<dbReference type="AlphaFoldDB" id="A0A081BMF2"/>
<dbReference type="Pfam" id="PF00072">
    <property type="entry name" value="Response_reg"/>
    <property type="match status" value="1"/>
</dbReference>
<dbReference type="InterPro" id="IPR037522">
    <property type="entry name" value="HD_GYP_dom"/>
</dbReference>
<dbReference type="SMART" id="SM00471">
    <property type="entry name" value="HDc"/>
    <property type="match status" value="1"/>
</dbReference>
<dbReference type="Proteomes" id="UP000030700">
    <property type="component" value="Unassembled WGS sequence"/>
</dbReference>
<evidence type="ECO:0000259" key="3">
    <source>
        <dbReference type="PROSITE" id="PS51832"/>
    </source>
</evidence>
<reference evidence="4" key="1">
    <citation type="journal article" date="2015" name="PeerJ">
        <title>First genomic representation of candidate bacterial phylum KSB3 points to enhanced environmental sensing as a trigger of wastewater bulking.</title>
        <authorList>
            <person name="Sekiguchi Y."/>
            <person name="Ohashi A."/>
            <person name="Parks D.H."/>
            <person name="Yamauchi T."/>
            <person name="Tyson G.W."/>
            <person name="Hugenholtz P."/>
        </authorList>
    </citation>
    <scope>NUCLEOTIDE SEQUENCE [LARGE SCALE GENOMIC DNA]</scope>
</reference>
<dbReference type="SUPFAM" id="SSF52172">
    <property type="entry name" value="CheY-like"/>
    <property type="match status" value="1"/>
</dbReference>
<dbReference type="SUPFAM" id="SSF109604">
    <property type="entry name" value="HD-domain/PDEase-like"/>
    <property type="match status" value="1"/>
</dbReference>
<dbReference type="CDD" id="cd00077">
    <property type="entry name" value="HDc"/>
    <property type="match status" value="1"/>
</dbReference>
<dbReference type="PROSITE" id="PS51832">
    <property type="entry name" value="HD_GYP"/>
    <property type="match status" value="1"/>
</dbReference>
<dbReference type="STRING" id="1499966.U14_02813"/>
<evidence type="ECO:0000259" key="2">
    <source>
        <dbReference type="PROSITE" id="PS50110"/>
    </source>
</evidence>